<dbReference type="Proteomes" id="UP000053171">
    <property type="component" value="Unassembled WGS sequence"/>
</dbReference>
<dbReference type="EMBL" id="LJBJ02000012">
    <property type="protein sequence ID" value="OAX51750.1"/>
    <property type="molecule type" value="Genomic_DNA"/>
</dbReference>
<proteinExistence type="predicted"/>
<accession>A0A199NSG7</accession>
<gene>
    <name evidence="3" type="ORF">AN277_0206745</name>
</gene>
<keyword evidence="2" id="KW-0812">Transmembrane</keyword>
<keyword evidence="2" id="KW-0472">Membrane</keyword>
<evidence type="ECO:0000313" key="4">
    <source>
        <dbReference type="Proteomes" id="UP000053171"/>
    </source>
</evidence>
<evidence type="ECO:0000256" key="1">
    <source>
        <dbReference type="SAM" id="MobiDB-lite"/>
    </source>
</evidence>
<dbReference type="RefSeq" id="WP_064725474.1">
    <property type="nucleotide sequence ID" value="NZ_LJBJ02000012.1"/>
</dbReference>
<feature type="compositionally biased region" description="Low complexity" evidence="1">
    <location>
        <begin position="166"/>
        <end position="182"/>
    </location>
</feature>
<sequence>MAEDGLQVPPAPEDLGPRRLRRYREQYLDRLRGNAPDPETQGVPVVPVMEPDDRLLEFQRRFQAISEQGEFVRLSADEEFAAIVGDRTATTYRDRALLEDVQRQILGAGPGTVSGGIVSVNPAHLSGLGNTDFAGTVYDERLLGPQTMGIPVITGSTPRVQGSHAGAGAPASADADDAVAAPEPQTDPTEPVGLNPEEAGAPEEISPGETSPAEAAQDETAEGAAQPEDARPVRAVDAHGLDLSGLDAKAPGGTGRAWLITLILLVLVAAVVLGVIFLIP</sequence>
<reference evidence="3" key="1">
    <citation type="submission" date="2016-06" db="EMBL/GenBank/DDBJ databases">
        <title>Identification of putative biosynthetic pathways for the production of bioactive secondary metabolites by the marine actinomycete Kocuria kristinae RUTW2-3.</title>
        <authorList>
            <person name="Waterworth S.C."/>
            <person name="Walmsley T.A."/>
            <person name="Matongo T."/>
            <person name="Davies-Coleman M.T."/>
            <person name="Dorrington R.A."/>
        </authorList>
    </citation>
    <scope>NUCLEOTIDE SEQUENCE [LARGE SCALE GENOMIC DNA]</scope>
    <source>
        <strain evidence="3">RUTW2-3</strain>
    </source>
</reference>
<feature type="region of interest" description="Disordered" evidence="1">
    <location>
        <begin position="149"/>
        <end position="232"/>
    </location>
</feature>
<evidence type="ECO:0000313" key="3">
    <source>
        <dbReference type="EMBL" id="OAX51750.1"/>
    </source>
</evidence>
<comment type="caution">
    <text evidence="3">The sequence shown here is derived from an EMBL/GenBank/DDBJ whole genome shotgun (WGS) entry which is preliminary data.</text>
</comment>
<name>A0A199NSG7_9MICC</name>
<keyword evidence="2" id="KW-1133">Transmembrane helix</keyword>
<organism evidence="3 4">
    <name type="scientific">Rothia kristinae</name>
    <dbReference type="NCBI Taxonomy" id="37923"/>
    <lineage>
        <taxon>Bacteria</taxon>
        <taxon>Bacillati</taxon>
        <taxon>Actinomycetota</taxon>
        <taxon>Actinomycetes</taxon>
        <taxon>Micrococcales</taxon>
        <taxon>Micrococcaceae</taxon>
        <taxon>Rothia</taxon>
    </lineage>
</organism>
<feature type="transmembrane region" description="Helical" evidence="2">
    <location>
        <begin position="257"/>
        <end position="279"/>
    </location>
</feature>
<keyword evidence="4" id="KW-1185">Reference proteome</keyword>
<evidence type="ECO:0000256" key="2">
    <source>
        <dbReference type="SAM" id="Phobius"/>
    </source>
</evidence>
<dbReference type="AlphaFoldDB" id="A0A199NSG7"/>
<protein>
    <submittedName>
        <fullName evidence="3">Uncharacterized protein</fullName>
    </submittedName>
</protein>